<dbReference type="Proteomes" id="UP001187682">
    <property type="component" value="Unassembled WGS sequence"/>
</dbReference>
<feature type="repeat" description="ANK" evidence="2">
    <location>
        <begin position="1000"/>
        <end position="1024"/>
    </location>
</feature>
<feature type="repeat" description="ANK" evidence="2">
    <location>
        <begin position="1102"/>
        <end position="1126"/>
    </location>
</feature>
<reference evidence="5" key="1">
    <citation type="submission" date="2018-03" db="EMBL/GenBank/DDBJ databases">
        <authorList>
            <person name="Guldener U."/>
        </authorList>
    </citation>
    <scope>NUCLEOTIDE SEQUENCE</scope>
</reference>
<dbReference type="SUPFAM" id="SSF52540">
    <property type="entry name" value="P-loop containing nucleoside triphosphate hydrolases"/>
    <property type="match status" value="1"/>
</dbReference>
<dbReference type="PANTHER" id="PTHR10039">
    <property type="entry name" value="AMELOGENIN"/>
    <property type="match status" value="1"/>
</dbReference>
<dbReference type="PROSITE" id="PS50088">
    <property type="entry name" value="ANK_REPEAT"/>
    <property type="match status" value="4"/>
</dbReference>
<dbReference type="Gene3D" id="1.25.40.20">
    <property type="entry name" value="Ankyrin repeat-containing domain"/>
    <property type="match status" value="1"/>
</dbReference>
<proteinExistence type="predicted"/>
<dbReference type="Gene3D" id="3.40.50.1820">
    <property type="entry name" value="alpha/beta hydrolase"/>
    <property type="match status" value="1"/>
</dbReference>
<protein>
    <recommendedName>
        <fullName evidence="4">Nephrocystin 3-like N-terminal domain-containing protein</fullName>
    </recommendedName>
</protein>
<evidence type="ECO:0000256" key="3">
    <source>
        <dbReference type="SAM" id="MobiDB-lite"/>
    </source>
</evidence>
<accession>A0AAE8MZ54</accession>
<dbReference type="Pfam" id="PF12796">
    <property type="entry name" value="Ank_2"/>
    <property type="match status" value="1"/>
</dbReference>
<dbReference type="SUPFAM" id="SSF53474">
    <property type="entry name" value="alpha/beta-Hydrolases"/>
    <property type="match status" value="1"/>
</dbReference>
<dbReference type="EMBL" id="ONZQ02000008">
    <property type="protein sequence ID" value="SPO03446.1"/>
    <property type="molecule type" value="Genomic_DNA"/>
</dbReference>
<dbReference type="Pfam" id="PF24883">
    <property type="entry name" value="NPHP3_N"/>
    <property type="match status" value="1"/>
</dbReference>
<dbReference type="InterPro" id="IPR027417">
    <property type="entry name" value="P-loop_NTPase"/>
</dbReference>
<dbReference type="AlphaFoldDB" id="A0AAE8MZ54"/>
<feature type="repeat" description="ANK" evidence="2">
    <location>
        <begin position="1136"/>
        <end position="1164"/>
    </location>
</feature>
<evidence type="ECO:0000256" key="1">
    <source>
        <dbReference type="ARBA" id="ARBA00022737"/>
    </source>
</evidence>
<organism evidence="5 6">
    <name type="scientific">Cephalotrichum gorgonifer</name>
    <dbReference type="NCBI Taxonomy" id="2041049"/>
    <lineage>
        <taxon>Eukaryota</taxon>
        <taxon>Fungi</taxon>
        <taxon>Dikarya</taxon>
        <taxon>Ascomycota</taxon>
        <taxon>Pezizomycotina</taxon>
        <taxon>Sordariomycetes</taxon>
        <taxon>Hypocreomycetidae</taxon>
        <taxon>Microascales</taxon>
        <taxon>Microascaceae</taxon>
        <taxon>Cephalotrichum</taxon>
    </lineage>
</organism>
<feature type="region of interest" description="Disordered" evidence="3">
    <location>
        <begin position="42"/>
        <end position="65"/>
    </location>
</feature>
<gene>
    <name evidence="5" type="ORF">DNG_06129</name>
</gene>
<dbReference type="Gene3D" id="3.40.50.300">
    <property type="entry name" value="P-loop containing nucleotide triphosphate hydrolases"/>
    <property type="match status" value="1"/>
</dbReference>
<dbReference type="SUPFAM" id="SSF48403">
    <property type="entry name" value="Ankyrin repeat"/>
    <property type="match status" value="1"/>
</dbReference>
<evidence type="ECO:0000256" key="2">
    <source>
        <dbReference type="PROSITE-ProRule" id="PRU00023"/>
    </source>
</evidence>
<dbReference type="InterPro" id="IPR036770">
    <property type="entry name" value="Ankyrin_rpt-contain_sf"/>
</dbReference>
<comment type="caution">
    <text evidence="5">The sequence shown here is derived from an EMBL/GenBank/DDBJ whole genome shotgun (WGS) entry which is preliminary data.</text>
</comment>
<dbReference type="PANTHER" id="PTHR10039:SF5">
    <property type="entry name" value="NACHT DOMAIN-CONTAINING PROTEIN"/>
    <property type="match status" value="1"/>
</dbReference>
<dbReference type="InterPro" id="IPR002110">
    <property type="entry name" value="Ankyrin_rpt"/>
</dbReference>
<feature type="repeat" description="ANK" evidence="2">
    <location>
        <begin position="1068"/>
        <end position="1092"/>
    </location>
</feature>
<dbReference type="PROSITE" id="PS50297">
    <property type="entry name" value="ANK_REP_REGION"/>
    <property type="match status" value="4"/>
</dbReference>
<dbReference type="InterPro" id="IPR056884">
    <property type="entry name" value="NPHP3-like_N"/>
</dbReference>
<name>A0AAE8MZ54_9PEZI</name>
<evidence type="ECO:0000259" key="4">
    <source>
        <dbReference type="Pfam" id="PF24883"/>
    </source>
</evidence>
<dbReference type="SMART" id="SM00248">
    <property type="entry name" value="ANK"/>
    <property type="match status" value="7"/>
</dbReference>
<keyword evidence="6" id="KW-1185">Reference proteome</keyword>
<feature type="domain" description="Nephrocystin 3-like N-terminal" evidence="4">
    <location>
        <begin position="362"/>
        <end position="536"/>
    </location>
</feature>
<sequence length="1164" mass="131263">MSARAQYSDIIPATGLTVVVPHDNPTLDVVFVHGFTGHPERTWRNSRGDLKRSEGDDNEASEPQRKYRRLMPFTMAHQDKDSAHSAVFWPRDLLPVTLPHARVLTYGYDTHIRHWTGQPISRNTIRDIAWDFLVALEAEHRMNPERPLLFIVHSLGGIIVKEMLRRSGGCRQGQSYLRSVFESTKGIMFFGTPHNGADPRGMLQHVAELVVEAVGFKVNKQIVNSLLPSSERLRELRDEFGPLALEQQWVIHSFQEQLGVKSLSGRKVVEDVSSYLNLPTIETTEHIGRNHMDMCRFSRPGDIEYKKVDAALRRMTANLPESGGSIPKSSFTSEQRQQLRDSLGFDQIDARHMAIKSAHAKTCKWLKNKDEYLDWLSPSKFPDHHGFLWIKGKPGTGKSTLMKFALTQARRSMKDWVILSFFFNARGENLEKTTAGMYRSLLLQLLKSIPGLDAIFDSLRLTVWPQDGQMQWSVESLKDLFQLALQSLGQSQVVCFVDALDECDEDQVRDMVSFFEHMGELANASNIQFQVCFSSRHYPYITITHGLELVLEGQEGHDKDIANYVDTELKIGHSKVAEDIRAELQAKASSVFMWVVLVVDILNREYDRGRIHALRKRLREIPASLHDLFRDMLTRDGRDRDELILCIQWVLFAKRPLRPEELYFAVLAGTDPESSTSWDRELTTLDTIHRFILDSSKGLAETTNSTRAPVVQFIHESVRDFLLKDNGLSKIWPDVGDRFHGRSHERLKECCMKYTFDAIGALQLPMPPKDVKDATELRNQTQMSLPFLKYAARSVLYHADEAESGGVSQGPFLLSFPLQRWISIDNFFEQYEIRHHTSEASLLYILAEMNLACLIKAHFPTSSPLEASGARYESPFFAALATGSTDAFLALAELHLSQITDSSGPFERLCQIYLRTPNQVPKVSRRFCLSETSWVKLAKQNEVEVAPLLLALGKLSPADINETDTRGWTAIYHAVDHGNEVAVELLLSLENIQPDDRYDQGRTPLSRAAEKGDDAIVKLLLRTGKVDPNAGDSSRWTPMWWAAVGGHEAVVKLLLSTGKVDPDFNSSQGHTPLWWAARKGHEAVAKLLLGTGNVNPDRKDSEGRTPLSQAAMDGRESIVKLLLGTGNVDPDSKDIMGWTPLRWAERNGHVAIVKLLQDAGVSLG</sequence>
<feature type="compositionally biased region" description="Basic and acidic residues" evidence="3">
    <location>
        <begin position="42"/>
        <end position="55"/>
    </location>
</feature>
<keyword evidence="2" id="KW-0040">ANK repeat</keyword>
<evidence type="ECO:0000313" key="6">
    <source>
        <dbReference type="Proteomes" id="UP001187682"/>
    </source>
</evidence>
<dbReference type="InterPro" id="IPR029058">
    <property type="entry name" value="AB_hydrolase_fold"/>
</dbReference>
<keyword evidence="1" id="KW-0677">Repeat</keyword>
<evidence type="ECO:0000313" key="5">
    <source>
        <dbReference type="EMBL" id="SPO03446.1"/>
    </source>
</evidence>
<dbReference type="Pfam" id="PF13637">
    <property type="entry name" value="Ank_4"/>
    <property type="match status" value="1"/>
</dbReference>